<dbReference type="OrthoDB" id="6159137at2759"/>
<feature type="region of interest" description="Disordered" evidence="3">
    <location>
        <begin position="1"/>
        <end position="106"/>
    </location>
</feature>
<comment type="caution">
    <text evidence="4">The sequence shown here is derived from an EMBL/GenBank/DDBJ whole genome shotgun (WGS) entry which is preliminary data.</text>
</comment>
<proteinExistence type="predicted"/>
<protein>
    <submittedName>
        <fullName evidence="4">Uncharacterized protein</fullName>
    </submittedName>
</protein>
<feature type="compositionally biased region" description="Basic residues" evidence="3">
    <location>
        <begin position="80"/>
        <end position="91"/>
    </location>
</feature>
<reference evidence="4" key="1">
    <citation type="journal article" date="2023" name="Plant J.">
        <title>The genome of the king protea, Protea cynaroides.</title>
        <authorList>
            <person name="Chang J."/>
            <person name="Duong T.A."/>
            <person name="Schoeman C."/>
            <person name="Ma X."/>
            <person name="Roodt D."/>
            <person name="Barker N."/>
            <person name="Li Z."/>
            <person name="Van de Peer Y."/>
            <person name="Mizrachi E."/>
        </authorList>
    </citation>
    <scope>NUCLEOTIDE SEQUENCE</scope>
    <source>
        <tissue evidence="4">Young leaves</tissue>
    </source>
</reference>
<evidence type="ECO:0000256" key="2">
    <source>
        <dbReference type="ARBA" id="ARBA00023242"/>
    </source>
</evidence>
<evidence type="ECO:0000313" key="4">
    <source>
        <dbReference type="EMBL" id="KAJ4968306.1"/>
    </source>
</evidence>
<dbReference type="AlphaFoldDB" id="A0A9Q0KD38"/>
<dbReference type="GO" id="GO:0017069">
    <property type="term" value="F:snRNA binding"/>
    <property type="evidence" value="ECO:0007669"/>
    <property type="project" value="TreeGrafter"/>
</dbReference>
<evidence type="ECO:0000313" key="5">
    <source>
        <dbReference type="Proteomes" id="UP001141806"/>
    </source>
</evidence>
<dbReference type="GO" id="GO:0000398">
    <property type="term" value="P:mRNA splicing, via spliceosome"/>
    <property type="evidence" value="ECO:0007669"/>
    <property type="project" value="TreeGrafter"/>
</dbReference>
<organism evidence="4 5">
    <name type="scientific">Protea cynaroides</name>
    <dbReference type="NCBI Taxonomy" id="273540"/>
    <lineage>
        <taxon>Eukaryota</taxon>
        <taxon>Viridiplantae</taxon>
        <taxon>Streptophyta</taxon>
        <taxon>Embryophyta</taxon>
        <taxon>Tracheophyta</taxon>
        <taxon>Spermatophyta</taxon>
        <taxon>Magnoliopsida</taxon>
        <taxon>Proteales</taxon>
        <taxon>Proteaceae</taxon>
        <taxon>Protea</taxon>
    </lineage>
</organism>
<evidence type="ECO:0000256" key="1">
    <source>
        <dbReference type="ARBA" id="ARBA00004123"/>
    </source>
</evidence>
<feature type="compositionally biased region" description="Basic and acidic residues" evidence="3">
    <location>
        <begin position="15"/>
        <end position="31"/>
    </location>
</feature>
<name>A0A9Q0KD38_9MAGN</name>
<keyword evidence="5" id="KW-1185">Reference proteome</keyword>
<accession>A0A9Q0KD38</accession>
<dbReference type="InterPro" id="IPR051183">
    <property type="entry name" value="U1_U11-U12_snRNP_70-35kDa"/>
</dbReference>
<sequence>MAGWIPRRLGGGLGGKKESSQLRFGGRERPFRAPLRSIPLDDLKRLGIPPRPEGRYMSRFQVLSPPRRSRSSVDREERSHQRHRHSRHSNSHWHERASSSRDYPSD</sequence>
<dbReference type="EMBL" id="JAMYWD010000006">
    <property type="protein sequence ID" value="KAJ4968306.1"/>
    <property type="molecule type" value="Genomic_DNA"/>
</dbReference>
<gene>
    <name evidence="4" type="ORF">NE237_015007</name>
</gene>
<dbReference type="PANTHER" id="PTHR13952:SF6">
    <property type="entry name" value="U11_U12 SMALL NUCLEAR RIBONUCLEOPROTEIN 35 KDA PROTEIN"/>
    <property type="match status" value="1"/>
</dbReference>
<evidence type="ECO:0000256" key="3">
    <source>
        <dbReference type="SAM" id="MobiDB-lite"/>
    </source>
</evidence>
<dbReference type="GO" id="GO:0071011">
    <property type="term" value="C:precatalytic spliceosome"/>
    <property type="evidence" value="ECO:0007669"/>
    <property type="project" value="TreeGrafter"/>
</dbReference>
<comment type="subcellular location">
    <subcellularLocation>
        <location evidence="1">Nucleus</location>
    </subcellularLocation>
</comment>
<keyword evidence="2" id="KW-0539">Nucleus</keyword>
<dbReference type="PANTHER" id="PTHR13952">
    <property type="entry name" value="U1 SMALL NUCLEAR RIBONUCLEOPROTEIN 70 KD"/>
    <property type="match status" value="1"/>
</dbReference>
<dbReference type="Proteomes" id="UP001141806">
    <property type="component" value="Unassembled WGS sequence"/>
</dbReference>
<feature type="compositionally biased region" description="Basic and acidic residues" evidence="3">
    <location>
        <begin position="92"/>
        <end position="106"/>
    </location>
</feature>
<dbReference type="GO" id="GO:0003729">
    <property type="term" value="F:mRNA binding"/>
    <property type="evidence" value="ECO:0007669"/>
    <property type="project" value="TreeGrafter"/>
</dbReference>